<dbReference type="Proteomes" id="UP001497522">
    <property type="component" value="Chromosome 2"/>
</dbReference>
<gene>
    <name evidence="4" type="ORF">CSSPJE1EN2_LOCUS13233</name>
</gene>
<feature type="region of interest" description="Disordered" evidence="2">
    <location>
        <begin position="264"/>
        <end position="288"/>
    </location>
</feature>
<proteinExistence type="predicted"/>
<evidence type="ECO:0000313" key="4">
    <source>
        <dbReference type="EMBL" id="CAK9870565.1"/>
    </source>
</evidence>
<dbReference type="PRINTS" id="PR00405">
    <property type="entry name" value="REVINTRACTNG"/>
</dbReference>
<evidence type="ECO:0000259" key="3">
    <source>
        <dbReference type="PROSITE" id="PS50115"/>
    </source>
</evidence>
<sequence>MGSRMKEDERHEMVIRKLLKMPQNKRCINCDSVGPQYVCTNFSIFVCTQCSGVHREFTHRIKSISMAKFTPAEVTSLQAGGNERGREIYLKEYDMARNSLPDSSNPEKLRNFIKHVYVERRFTGERPPPTPSKGRQGERGDAYDSRQPEQRMDFGADRRSPSYENHKDDRRFADRSGTRKSDVERSRYEEKRSPGRFEQERRPARRSYEDEGRREERRASDSSRDRPKSDEQFTFRAVEGIPPPVRSLKDILGEDVSLHIDQGHSNARAQTPTQSLAPPKDARSHSLGFLGNEEAPAPAPAHKRVVSASLIDFSGEPEPAATTTPALDLFAPPATTATMDPFSSAANGTLGDPFQPSKPNTAVSVAFPPASDPPSGPFQPNAAVADLFAPASTVKPVSDPFSLGVQASNVSFSNIGVSAFDLAATTAPPNGYPDIFASSTANGSTQWATAGWTPSTGAADAWSAFQAQPSAALSTASPVTQQLNMLASVSTPAPPSTQGGLQQLQPGPLESQTFAASGGTRQRREIPQDFFTPAARIEPGVETQQGLQSSAFEQMGAQLAAGQQSNGLPPRTRNPFDDDSPPTPFSLGTLQAALPQVEMQWGQPLPPYQPPANQGGYGYSNHLPTAGPAGAIYGGSPFLYQTAGSNPFG</sequence>
<feature type="region of interest" description="Disordered" evidence="2">
    <location>
        <begin position="489"/>
        <end position="523"/>
    </location>
</feature>
<name>A0ABP1B5Z2_9BRYO</name>
<organism evidence="4 5">
    <name type="scientific">Sphagnum jensenii</name>
    <dbReference type="NCBI Taxonomy" id="128206"/>
    <lineage>
        <taxon>Eukaryota</taxon>
        <taxon>Viridiplantae</taxon>
        <taxon>Streptophyta</taxon>
        <taxon>Embryophyta</taxon>
        <taxon>Bryophyta</taxon>
        <taxon>Sphagnophytina</taxon>
        <taxon>Sphagnopsida</taxon>
        <taxon>Sphagnales</taxon>
        <taxon>Sphagnaceae</taxon>
        <taxon>Sphagnum</taxon>
    </lineage>
</organism>
<feature type="domain" description="Arf-GAP" evidence="3">
    <location>
        <begin position="12"/>
        <end position="130"/>
    </location>
</feature>
<dbReference type="PANTHER" id="PTHR46085:SF3">
    <property type="entry name" value="ARF GTPASE ACTIVATING PROTEIN"/>
    <property type="match status" value="1"/>
</dbReference>
<feature type="region of interest" description="Disordered" evidence="2">
    <location>
        <begin position="120"/>
        <end position="247"/>
    </location>
</feature>
<dbReference type="EMBL" id="OZ023703">
    <property type="protein sequence ID" value="CAK9870565.1"/>
    <property type="molecule type" value="Genomic_DNA"/>
</dbReference>
<dbReference type="Gene3D" id="1.10.220.150">
    <property type="entry name" value="Arf GTPase activating protein"/>
    <property type="match status" value="1"/>
</dbReference>
<dbReference type="Pfam" id="PF01412">
    <property type="entry name" value="ArfGap"/>
    <property type="match status" value="1"/>
</dbReference>
<feature type="compositionally biased region" description="Basic and acidic residues" evidence="2">
    <location>
        <begin position="135"/>
        <end position="233"/>
    </location>
</feature>
<dbReference type="InterPro" id="IPR001164">
    <property type="entry name" value="ArfGAP_dom"/>
</dbReference>
<reference evidence="4 5" key="1">
    <citation type="submission" date="2024-03" db="EMBL/GenBank/DDBJ databases">
        <authorList>
            <consortium name="ELIXIR-Norway"/>
            <consortium name="Elixir Norway"/>
        </authorList>
    </citation>
    <scope>NUCLEOTIDE SEQUENCE [LARGE SCALE GENOMIC DNA]</scope>
</reference>
<dbReference type="InterPro" id="IPR037278">
    <property type="entry name" value="ARFGAP/RecO"/>
</dbReference>
<keyword evidence="1" id="KW-0863">Zinc-finger</keyword>
<evidence type="ECO:0000256" key="2">
    <source>
        <dbReference type="SAM" id="MobiDB-lite"/>
    </source>
</evidence>
<accession>A0ABP1B5Z2</accession>
<dbReference type="PROSITE" id="PS50115">
    <property type="entry name" value="ARFGAP"/>
    <property type="match status" value="1"/>
</dbReference>
<dbReference type="InterPro" id="IPR044820">
    <property type="entry name" value="AGD14-like"/>
</dbReference>
<feature type="region of interest" description="Disordered" evidence="2">
    <location>
        <begin position="561"/>
        <end position="581"/>
    </location>
</feature>
<dbReference type="InterPro" id="IPR038508">
    <property type="entry name" value="ArfGAP_dom_sf"/>
</dbReference>
<evidence type="ECO:0000313" key="5">
    <source>
        <dbReference type="Proteomes" id="UP001497522"/>
    </source>
</evidence>
<feature type="region of interest" description="Disordered" evidence="2">
    <location>
        <begin position="347"/>
        <end position="378"/>
    </location>
</feature>
<dbReference type="SUPFAM" id="SSF57863">
    <property type="entry name" value="ArfGap/RecO-like zinc finger"/>
    <property type="match status" value="1"/>
</dbReference>
<feature type="compositionally biased region" description="Low complexity" evidence="2">
    <location>
        <begin position="498"/>
        <end position="509"/>
    </location>
</feature>
<evidence type="ECO:0000256" key="1">
    <source>
        <dbReference type="PROSITE-ProRule" id="PRU00288"/>
    </source>
</evidence>
<keyword evidence="5" id="KW-1185">Reference proteome</keyword>
<dbReference type="CDD" id="cd08838">
    <property type="entry name" value="ArfGap_AGFG"/>
    <property type="match status" value="1"/>
</dbReference>
<dbReference type="PANTHER" id="PTHR46085">
    <property type="entry name" value="ARFGAP/RECO-RELATED"/>
    <property type="match status" value="1"/>
</dbReference>
<protein>
    <recommendedName>
        <fullName evidence="3">Arf-GAP domain-containing protein</fullName>
    </recommendedName>
</protein>
<keyword evidence="1" id="KW-0479">Metal-binding</keyword>
<feature type="compositionally biased region" description="Polar residues" evidence="2">
    <location>
        <begin position="264"/>
        <end position="276"/>
    </location>
</feature>
<keyword evidence="1" id="KW-0862">Zinc</keyword>
<dbReference type="SMART" id="SM00105">
    <property type="entry name" value="ArfGap"/>
    <property type="match status" value="1"/>
</dbReference>